<feature type="transmembrane region" description="Helical" evidence="2">
    <location>
        <begin position="410"/>
        <end position="431"/>
    </location>
</feature>
<feature type="region of interest" description="Disordered" evidence="1">
    <location>
        <begin position="82"/>
        <end position="104"/>
    </location>
</feature>
<accession>A0A433QWP1</accession>
<dbReference type="InterPro" id="IPR029058">
    <property type="entry name" value="AB_hydrolase_fold"/>
</dbReference>
<evidence type="ECO:0000256" key="2">
    <source>
        <dbReference type="SAM" id="Phobius"/>
    </source>
</evidence>
<dbReference type="GO" id="GO:0016787">
    <property type="term" value="F:hydrolase activity"/>
    <property type="evidence" value="ECO:0007669"/>
    <property type="project" value="UniProtKB-KW"/>
</dbReference>
<dbReference type="Proteomes" id="UP000274822">
    <property type="component" value="Unassembled WGS sequence"/>
</dbReference>
<keyword evidence="2" id="KW-1133">Transmembrane helix</keyword>
<dbReference type="GO" id="GO:0006629">
    <property type="term" value="P:lipid metabolic process"/>
    <property type="evidence" value="ECO:0007669"/>
    <property type="project" value="InterPro"/>
</dbReference>
<reference evidence="4 5" key="1">
    <citation type="journal article" date="2018" name="New Phytol.">
        <title>Phylogenomics of Endogonaceae and evolution of mycorrhizas within Mucoromycota.</title>
        <authorList>
            <person name="Chang Y."/>
            <person name="Desiro A."/>
            <person name="Na H."/>
            <person name="Sandor L."/>
            <person name="Lipzen A."/>
            <person name="Clum A."/>
            <person name="Barry K."/>
            <person name="Grigoriev I.V."/>
            <person name="Martin F.M."/>
            <person name="Stajich J.E."/>
            <person name="Smith M.E."/>
            <person name="Bonito G."/>
            <person name="Spatafora J.W."/>
        </authorList>
    </citation>
    <scope>NUCLEOTIDE SEQUENCE [LARGE SCALE GENOMIC DNA]</scope>
    <source>
        <strain evidence="4 5">AD002</strain>
    </source>
</reference>
<gene>
    <name evidence="4" type="ORF">BC938DRAFT_482138</name>
</gene>
<dbReference type="InterPro" id="IPR006693">
    <property type="entry name" value="AB_hydrolase_lipase"/>
</dbReference>
<evidence type="ECO:0000313" key="4">
    <source>
        <dbReference type="EMBL" id="RUS34176.1"/>
    </source>
</evidence>
<dbReference type="SUPFAM" id="SSF53474">
    <property type="entry name" value="alpha/beta-Hydrolases"/>
    <property type="match status" value="1"/>
</dbReference>
<name>A0A433QWP1_9FUNG</name>
<feature type="transmembrane region" description="Helical" evidence="2">
    <location>
        <begin position="143"/>
        <end position="167"/>
    </location>
</feature>
<evidence type="ECO:0000313" key="5">
    <source>
        <dbReference type="Proteomes" id="UP000274822"/>
    </source>
</evidence>
<sequence>MTCRAKLARLNRTPLHGSHDFDTYHLYSQERVALFKTSDNSSLHYRNGMKDLGDFHSNPSLTGLLPHLDEADTLINQLCNTSPPPVFEHDQEPSRPVQQSRPEPPCHFQSTYYYHRHDTEFQAPPCTPSPRPRRRPLRDHLRILLADLISLVVSTTLVAILVALSFAQDAPSYPFRYFVRLLHLPILQDPADDPSDPNEAITREEGCYAHRWGYHWEEHHIVTEDGFILKMYRVGRVASSTPMLPPILIVHGLFQCSGAFVCNERESLAFWLADRGYDVWLGNNRGVDAYTDRGHLDLHPRDPEYWDWGLRELGEKDWPAMVDAVRTWTGREKIAFVGHSQGNAQGFIGLSLSPNMAKKLSCFVALAPAVFSGGLEKTFPFKQIANFERSRFEFIFATSAFMPLMHPTQYFFPPVIFSILAYQMFAYLFSWHDTYWLRRRKIKYFQFTPRSTSARLLRDWMDGWGRKGVCAFVNGEGVEADGIDGDERKKVPFGVFYGTEDHLVDAGRLVKLFESNGQKEVCRPAFVDCLDLIKVVSVEGYEHMDVVWARDSNETVFGGVEQILKGAAW</sequence>
<dbReference type="Gene3D" id="3.40.50.1820">
    <property type="entry name" value="alpha/beta hydrolase"/>
    <property type="match status" value="1"/>
</dbReference>
<proteinExistence type="predicted"/>
<dbReference type="PANTHER" id="PTHR11005">
    <property type="entry name" value="LYSOSOMAL ACID LIPASE-RELATED"/>
    <property type="match status" value="1"/>
</dbReference>
<evidence type="ECO:0000256" key="1">
    <source>
        <dbReference type="SAM" id="MobiDB-lite"/>
    </source>
</evidence>
<keyword evidence="4" id="KW-0378">Hydrolase</keyword>
<evidence type="ECO:0000259" key="3">
    <source>
        <dbReference type="Pfam" id="PF04083"/>
    </source>
</evidence>
<dbReference type="AlphaFoldDB" id="A0A433QWP1"/>
<dbReference type="EMBL" id="RBNJ01000695">
    <property type="protein sequence ID" value="RUS34176.1"/>
    <property type="molecule type" value="Genomic_DNA"/>
</dbReference>
<organism evidence="4 5">
    <name type="scientific">Jimgerdemannia flammicorona</name>
    <dbReference type="NCBI Taxonomy" id="994334"/>
    <lineage>
        <taxon>Eukaryota</taxon>
        <taxon>Fungi</taxon>
        <taxon>Fungi incertae sedis</taxon>
        <taxon>Mucoromycota</taxon>
        <taxon>Mucoromycotina</taxon>
        <taxon>Endogonomycetes</taxon>
        <taxon>Endogonales</taxon>
        <taxon>Endogonaceae</taxon>
        <taxon>Jimgerdemannia</taxon>
    </lineage>
</organism>
<feature type="domain" description="Partial AB-hydrolase lipase" evidence="3">
    <location>
        <begin position="208"/>
        <end position="263"/>
    </location>
</feature>
<keyword evidence="2" id="KW-0472">Membrane</keyword>
<keyword evidence="2" id="KW-0812">Transmembrane</keyword>
<dbReference type="Pfam" id="PF04083">
    <property type="entry name" value="Abhydro_lipase"/>
    <property type="match status" value="1"/>
</dbReference>
<protein>
    <submittedName>
        <fullName evidence="4">Alpha/Beta hydrolase protein</fullName>
    </submittedName>
</protein>
<keyword evidence="5" id="KW-1185">Reference proteome</keyword>
<comment type="caution">
    <text evidence="4">The sequence shown here is derived from an EMBL/GenBank/DDBJ whole genome shotgun (WGS) entry which is preliminary data.</text>
</comment>